<dbReference type="InterPro" id="IPR001633">
    <property type="entry name" value="EAL_dom"/>
</dbReference>
<dbReference type="PROSITE" id="PS50883">
    <property type="entry name" value="EAL"/>
    <property type="match status" value="1"/>
</dbReference>
<keyword evidence="1" id="KW-0175">Coiled coil</keyword>
<dbReference type="SUPFAM" id="SSF55073">
    <property type="entry name" value="Nucleotide cyclase"/>
    <property type="match status" value="1"/>
</dbReference>
<dbReference type="NCBIfam" id="TIGR00254">
    <property type="entry name" value="GGDEF"/>
    <property type="match status" value="1"/>
</dbReference>
<evidence type="ECO:0000313" key="5">
    <source>
        <dbReference type="Proteomes" id="UP001596114"/>
    </source>
</evidence>
<dbReference type="SMART" id="SM00065">
    <property type="entry name" value="GAF"/>
    <property type="match status" value="2"/>
</dbReference>
<dbReference type="PANTHER" id="PTHR33121">
    <property type="entry name" value="CYCLIC DI-GMP PHOSPHODIESTERASE PDEF"/>
    <property type="match status" value="1"/>
</dbReference>
<dbReference type="RefSeq" id="WP_377316626.1">
    <property type="nucleotide sequence ID" value="NZ_JBHSNF010000001.1"/>
</dbReference>
<name>A0ABW0QLI0_9GAMM</name>
<evidence type="ECO:0000313" key="4">
    <source>
        <dbReference type="EMBL" id="MFC5524432.1"/>
    </source>
</evidence>
<comment type="caution">
    <text evidence="4">The sequence shown here is derived from an EMBL/GenBank/DDBJ whole genome shotgun (WGS) entry which is preliminary data.</text>
</comment>
<dbReference type="CDD" id="cd01949">
    <property type="entry name" value="GGDEF"/>
    <property type="match status" value="1"/>
</dbReference>
<dbReference type="InterPro" id="IPR050706">
    <property type="entry name" value="Cyclic-di-GMP_PDE-like"/>
</dbReference>
<dbReference type="Pfam" id="PF00990">
    <property type="entry name" value="GGDEF"/>
    <property type="match status" value="1"/>
</dbReference>
<evidence type="ECO:0000259" key="3">
    <source>
        <dbReference type="PROSITE" id="PS50887"/>
    </source>
</evidence>
<keyword evidence="5" id="KW-1185">Reference proteome</keyword>
<feature type="domain" description="EAL" evidence="2">
    <location>
        <begin position="725"/>
        <end position="978"/>
    </location>
</feature>
<dbReference type="Gene3D" id="3.30.70.270">
    <property type="match status" value="1"/>
</dbReference>
<dbReference type="Gene3D" id="3.20.20.450">
    <property type="entry name" value="EAL domain"/>
    <property type="match status" value="1"/>
</dbReference>
<evidence type="ECO:0000256" key="1">
    <source>
        <dbReference type="SAM" id="Coils"/>
    </source>
</evidence>
<dbReference type="SMART" id="SM00267">
    <property type="entry name" value="GGDEF"/>
    <property type="match status" value="1"/>
</dbReference>
<dbReference type="PROSITE" id="PS50887">
    <property type="entry name" value="GGDEF"/>
    <property type="match status" value="1"/>
</dbReference>
<sequence>MNLRLAPPLETPAGAAPLVWLSRLIEANTPMEVGALIVESAESLPDCRRVSLFWDEAEAHPYGAPGTSDEIAWARRALTGDGLCLADDDCRVAWRLMPGERFVLLLDFSCAQSVARIRELLDSNLAQAIRRLRHVLDLADLHRSHGLLERSESLQRALFAISDLAGSEREMPELLRGIHAIVCTLMYGENFFIVRHDPERGTLRFLYFVDAEDIEVPDTSRDVLLEDLRHTLTWHLLTGGKPLMGSLDQVREQVDGELVVNGPDSDDWLGVPMLRNGQVLGALVVQSYREALVYSDEDRALLEFVGSHILTALERKQSKDELETRVRLRTQELAQANRGLQLEIEERQRSEQLQASLFQLAQLATADIDEHEFYRRVHAVVGALINAENFFIGLVDQTVAMMRFAYVVDVTGEAYEDRPLVRGLSEYVMAHGPLITDKATVFDMAARGLVELKAVGSISACWLGVPLMVGEEVIGLVAVQSYAEEVAYDLADQELLSFAALQIANSIYRRRSAASLHEANTQLERRVEERTHELRQQIRQREEIQEQLKHQVMHDPLTGLPNRGFLRDRLGRVLGLMKREPRRRCALLYLDVDRFKVINDSLGHLAGDQFLQEVARRLLCCVRDPDLVARLSGDEFAILLEDVPLPATAVSVAQRILSTLGMPLLMAGRELEPSASIGIAIGDASYAGADEVLRDADIALYRAKEKGRKRFELFDETLAKNVVDVLTLEGELRHALLHDEFEPYFQPICRLDGGQVLGYEALIRWNHPRRGLLKPDDFIKIAQDCGMIEAIDWRMFELSCRALAGYDEGEPFMTLNVSALHLGSADFDARLLELVGRSGLPPGRLIAEVTEGALIENPERVRAMLERLRSFGVGAALDDFGTGYSSLSYLHSLPLRMLKIDRAFVCELNKGSNTSSTRVVAAILALARALDIQVIAEGIETEVERAALLAMGCEMGQGYLLGHPEPMRARLAPHHPPVPTGSLEA</sequence>
<organism evidence="4 5">
    <name type="scientific">Rhodanobacter ginsengisoli</name>
    <dbReference type="NCBI Taxonomy" id="418646"/>
    <lineage>
        <taxon>Bacteria</taxon>
        <taxon>Pseudomonadati</taxon>
        <taxon>Pseudomonadota</taxon>
        <taxon>Gammaproteobacteria</taxon>
        <taxon>Lysobacterales</taxon>
        <taxon>Rhodanobacteraceae</taxon>
        <taxon>Rhodanobacter</taxon>
    </lineage>
</organism>
<dbReference type="InterPro" id="IPR000160">
    <property type="entry name" value="GGDEF_dom"/>
</dbReference>
<proteinExistence type="predicted"/>
<dbReference type="InterPro" id="IPR003018">
    <property type="entry name" value="GAF"/>
</dbReference>
<reference evidence="5" key="1">
    <citation type="journal article" date="2019" name="Int. J. Syst. Evol. Microbiol.">
        <title>The Global Catalogue of Microorganisms (GCM) 10K type strain sequencing project: providing services to taxonomists for standard genome sequencing and annotation.</title>
        <authorList>
            <consortium name="The Broad Institute Genomics Platform"/>
            <consortium name="The Broad Institute Genome Sequencing Center for Infectious Disease"/>
            <person name="Wu L."/>
            <person name="Ma J."/>
        </authorList>
    </citation>
    <scope>NUCLEOTIDE SEQUENCE [LARGE SCALE GENOMIC DNA]</scope>
    <source>
        <strain evidence="5">CGMCC 1.16619</strain>
    </source>
</reference>
<dbReference type="PANTHER" id="PTHR33121:SF70">
    <property type="entry name" value="SIGNALING PROTEIN YKOW"/>
    <property type="match status" value="1"/>
</dbReference>
<dbReference type="InterPro" id="IPR035919">
    <property type="entry name" value="EAL_sf"/>
</dbReference>
<dbReference type="Pfam" id="PF13185">
    <property type="entry name" value="GAF_2"/>
    <property type="match status" value="2"/>
</dbReference>
<dbReference type="Pfam" id="PF00563">
    <property type="entry name" value="EAL"/>
    <property type="match status" value="1"/>
</dbReference>
<accession>A0ABW0QLI0</accession>
<dbReference type="SMART" id="SM00052">
    <property type="entry name" value="EAL"/>
    <property type="match status" value="1"/>
</dbReference>
<feature type="domain" description="GGDEF" evidence="3">
    <location>
        <begin position="583"/>
        <end position="716"/>
    </location>
</feature>
<dbReference type="SUPFAM" id="SSF55781">
    <property type="entry name" value="GAF domain-like"/>
    <property type="match status" value="2"/>
</dbReference>
<dbReference type="EMBL" id="JBHSNF010000001">
    <property type="protein sequence ID" value="MFC5524432.1"/>
    <property type="molecule type" value="Genomic_DNA"/>
</dbReference>
<dbReference type="InterPro" id="IPR043128">
    <property type="entry name" value="Rev_trsase/Diguanyl_cyclase"/>
</dbReference>
<protein>
    <submittedName>
        <fullName evidence="4">EAL domain-containing protein</fullName>
    </submittedName>
</protein>
<feature type="coiled-coil region" evidence="1">
    <location>
        <begin position="520"/>
        <end position="547"/>
    </location>
</feature>
<dbReference type="CDD" id="cd01948">
    <property type="entry name" value="EAL"/>
    <property type="match status" value="1"/>
</dbReference>
<dbReference type="InterPro" id="IPR029787">
    <property type="entry name" value="Nucleotide_cyclase"/>
</dbReference>
<dbReference type="Proteomes" id="UP001596114">
    <property type="component" value="Unassembled WGS sequence"/>
</dbReference>
<gene>
    <name evidence="4" type="ORF">ACFPPA_01620</name>
</gene>
<dbReference type="InterPro" id="IPR029016">
    <property type="entry name" value="GAF-like_dom_sf"/>
</dbReference>
<evidence type="ECO:0000259" key="2">
    <source>
        <dbReference type="PROSITE" id="PS50883"/>
    </source>
</evidence>
<dbReference type="Gene3D" id="3.30.450.40">
    <property type="match status" value="2"/>
</dbReference>
<dbReference type="SUPFAM" id="SSF141868">
    <property type="entry name" value="EAL domain-like"/>
    <property type="match status" value="1"/>
</dbReference>